<sequence>MADTKAQIQRPPAKGAVTIAEIDLEMVALHDDRDDNIARYAAVGAGPAQWRHCKEGRDPTHADGQCRTCRRGIDAAAATTSHRYRGGGIFIELAGDACLDAAGGFAVTMQCTLRDAPTKRSLQRNGGRVHEAHWHYWLGAVAASLAGSGHVGRGTAAWHPYKQIMGIVHRDDMVFVYNVSEQEWFPDPLHHPLQQDAVQLAWRPNAAGALAVVCRHGLNLIGCHISSGGRSGRCIAAHMARGHGDSRAIATRRLWHHTPAVESRRAVFVHWTTSGRCPTRMGNKDVDGRACGGTILGCYGGGYIRGPPAPGYEPGDILDVARPPHAATLAFAQQFDRGSLLAVAWDNGKITFVPFFYLANNRPAHPLDHRSEEQQQQRSSICDAPRSGELARLCSIDGWMDVML</sequence>
<dbReference type="PANTHER" id="PTHR14494:SF0">
    <property type="entry name" value="ALADIN"/>
    <property type="match status" value="1"/>
</dbReference>
<keyword evidence="2" id="KW-1185">Reference proteome</keyword>
<gene>
    <name evidence="1" type="ORF">SYNPS1DRAFT_30245</name>
</gene>
<dbReference type="AlphaFoldDB" id="A0A4P9YVY1"/>
<proteinExistence type="predicted"/>
<protein>
    <submittedName>
        <fullName evidence="1">Uncharacterized protein</fullName>
    </submittedName>
</protein>
<evidence type="ECO:0000313" key="2">
    <source>
        <dbReference type="Proteomes" id="UP000278143"/>
    </source>
</evidence>
<dbReference type="GO" id="GO:0006913">
    <property type="term" value="P:nucleocytoplasmic transport"/>
    <property type="evidence" value="ECO:0007669"/>
    <property type="project" value="TreeGrafter"/>
</dbReference>
<dbReference type="GO" id="GO:0005643">
    <property type="term" value="C:nuclear pore"/>
    <property type="evidence" value="ECO:0007669"/>
    <property type="project" value="TreeGrafter"/>
</dbReference>
<dbReference type="EMBL" id="KZ990527">
    <property type="protein sequence ID" value="RKP23985.1"/>
    <property type="molecule type" value="Genomic_DNA"/>
</dbReference>
<dbReference type="InterPro" id="IPR045139">
    <property type="entry name" value="Aladin"/>
</dbReference>
<dbReference type="OrthoDB" id="10251741at2759"/>
<name>A0A4P9YVY1_9FUNG</name>
<reference evidence="2" key="1">
    <citation type="journal article" date="2018" name="Nat. Microbiol.">
        <title>Leveraging single-cell genomics to expand the fungal tree of life.</title>
        <authorList>
            <person name="Ahrendt S.R."/>
            <person name="Quandt C.A."/>
            <person name="Ciobanu D."/>
            <person name="Clum A."/>
            <person name="Salamov A."/>
            <person name="Andreopoulos B."/>
            <person name="Cheng J.F."/>
            <person name="Woyke T."/>
            <person name="Pelin A."/>
            <person name="Henrissat B."/>
            <person name="Reynolds N.K."/>
            <person name="Benny G.L."/>
            <person name="Smith M.E."/>
            <person name="James T.Y."/>
            <person name="Grigoriev I.V."/>
        </authorList>
    </citation>
    <scope>NUCLEOTIDE SEQUENCE [LARGE SCALE GENOMIC DNA]</scope>
    <source>
        <strain evidence="2">Benny S71-1</strain>
    </source>
</reference>
<evidence type="ECO:0000313" key="1">
    <source>
        <dbReference type="EMBL" id="RKP23985.1"/>
    </source>
</evidence>
<accession>A0A4P9YVY1</accession>
<organism evidence="1 2">
    <name type="scientific">Syncephalis pseudoplumigaleata</name>
    <dbReference type="NCBI Taxonomy" id="1712513"/>
    <lineage>
        <taxon>Eukaryota</taxon>
        <taxon>Fungi</taxon>
        <taxon>Fungi incertae sedis</taxon>
        <taxon>Zoopagomycota</taxon>
        <taxon>Zoopagomycotina</taxon>
        <taxon>Zoopagomycetes</taxon>
        <taxon>Zoopagales</taxon>
        <taxon>Piptocephalidaceae</taxon>
        <taxon>Syncephalis</taxon>
    </lineage>
</organism>
<dbReference type="PANTHER" id="PTHR14494">
    <property type="entry name" value="ALADIN/ADRACALIN/AAAS"/>
    <property type="match status" value="1"/>
</dbReference>
<dbReference type="Proteomes" id="UP000278143">
    <property type="component" value="Unassembled WGS sequence"/>
</dbReference>